<evidence type="ECO:0000313" key="1">
    <source>
        <dbReference type="EMBL" id="CAI9163623.1"/>
    </source>
</evidence>
<name>A0ABN8YT67_RANTA</name>
<dbReference type="EMBL" id="OX459957">
    <property type="protein sequence ID" value="CAI9163623.1"/>
    <property type="molecule type" value="Genomic_DNA"/>
</dbReference>
<evidence type="ECO:0000313" key="2">
    <source>
        <dbReference type="Proteomes" id="UP001176941"/>
    </source>
</evidence>
<proteinExistence type="predicted"/>
<gene>
    <name evidence="1" type="ORF">MRATA1EN1_LOCUS12585</name>
</gene>
<organism evidence="1 2">
    <name type="scientific">Rangifer tarandus platyrhynchus</name>
    <name type="common">Svalbard reindeer</name>
    <dbReference type="NCBI Taxonomy" id="3082113"/>
    <lineage>
        <taxon>Eukaryota</taxon>
        <taxon>Metazoa</taxon>
        <taxon>Chordata</taxon>
        <taxon>Craniata</taxon>
        <taxon>Vertebrata</taxon>
        <taxon>Euteleostomi</taxon>
        <taxon>Mammalia</taxon>
        <taxon>Eutheria</taxon>
        <taxon>Laurasiatheria</taxon>
        <taxon>Artiodactyla</taxon>
        <taxon>Ruminantia</taxon>
        <taxon>Pecora</taxon>
        <taxon>Cervidae</taxon>
        <taxon>Odocoileinae</taxon>
        <taxon>Rangifer</taxon>
    </lineage>
</organism>
<accession>A0ABN8YT67</accession>
<protein>
    <submittedName>
        <fullName evidence="1">Uncharacterized protein</fullName>
    </submittedName>
</protein>
<reference evidence="1" key="1">
    <citation type="submission" date="2023-04" db="EMBL/GenBank/DDBJ databases">
        <authorList>
            <consortium name="ELIXIR-Norway"/>
        </authorList>
    </citation>
    <scope>NUCLEOTIDE SEQUENCE [LARGE SCALE GENOMIC DNA]</scope>
</reference>
<dbReference type="Proteomes" id="UP001176941">
    <property type="component" value="Chromosome 21"/>
</dbReference>
<keyword evidence="2" id="KW-1185">Reference proteome</keyword>
<sequence>MCVSQLAAWASANQELHLQAQNPVGIMCIMTVPDCELRTRNQPSTTVLVTCKFLHLEHLALKIPHSQLCSISMTFLWKLKTLSTKCWYEEAQKGLREPAPPPWNPGGTPVPLCSPPPFVSYLPVKGACVVSAFGCYE</sequence>